<accession>A0A916X5D3</accession>
<feature type="region of interest" description="Disordered" evidence="1">
    <location>
        <begin position="44"/>
        <end position="79"/>
    </location>
</feature>
<feature type="chain" id="PRO_5036673427" evidence="2">
    <location>
        <begin position="19"/>
        <end position="102"/>
    </location>
</feature>
<dbReference type="AlphaFoldDB" id="A0A916X5D3"/>
<keyword evidence="4" id="KW-1185">Reference proteome</keyword>
<feature type="signal peptide" evidence="2">
    <location>
        <begin position="1"/>
        <end position="18"/>
    </location>
</feature>
<gene>
    <name evidence="3" type="ORF">GCM10011494_17530</name>
</gene>
<evidence type="ECO:0000256" key="1">
    <source>
        <dbReference type="SAM" id="MobiDB-lite"/>
    </source>
</evidence>
<sequence length="102" mass="10465">MISAVLFAISTLTGPVAACSPAAISCAAPDAAYSDRPILRAKGVAGAKGQSGSGAGADDRAATACHPHPTRNPTCRHRQTSARIEAMQSKFALEEAHEVHAR</sequence>
<evidence type="ECO:0000313" key="3">
    <source>
        <dbReference type="EMBL" id="GGB99544.1"/>
    </source>
</evidence>
<reference evidence="3" key="1">
    <citation type="journal article" date="2014" name="Int. J. Syst. Evol. Microbiol.">
        <title>Complete genome sequence of Corynebacterium casei LMG S-19264T (=DSM 44701T), isolated from a smear-ripened cheese.</title>
        <authorList>
            <consortium name="US DOE Joint Genome Institute (JGI-PGF)"/>
            <person name="Walter F."/>
            <person name="Albersmeier A."/>
            <person name="Kalinowski J."/>
            <person name="Ruckert C."/>
        </authorList>
    </citation>
    <scope>NUCLEOTIDE SEQUENCE</scope>
    <source>
        <strain evidence="3">CGMCC 1.15095</strain>
    </source>
</reference>
<dbReference type="EMBL" id="BMHK01000009">
    <property type="protein sequence ID" value="GGB99544.1"/>
    <property type="molecule type" value="Genomic_DNA"/>
</dbReference>
<reference evidence="3" key="2">
    <citation type="submission" date="2020-09" db="EMBL/GenBank/DDBJ databases">
        <authorList>
            <person name="Sun Q."/>
            <person name="Zhou Y."/>
        </authorList>
    </citation>
    <scope>NUCLEOTIDE SEQUENCE</scope>
    <source>
        <strain evidence="3">CGMCC 1.15095</strain>
    </source>
</reference>
<protein>
    <submittedName>
        <fullName evidence="3">Uncharacterized protein</fullName>
    </submittedName>
</protein>
<comment type="caution">
    <text evidence="3">The sequence shown here is derived from an EMBL/GenBank/DDBJ whole genome shotgun (WGS) entry which is preliminary data.</text>
</comment>
<proteinExistence type="predicted"/>
<organism evidence="3 4">
    <name type="scientific">Novosphingobium endophyticum</name>
    <dbReference type="NCBI Taxonomy" id="1955250"/>
    <lineage>
        <taxon>Bacteria</taxon>
        <taxon>Pseudomonadati</taxon>
        <taxon>Pseudomonadota</taxon>
        <taxon>Alphaproteobacteria</taxon>
        <taxon>Sphingomonadales</taxon>
        <taxon>Sphingomonadaceae</taxon>
        <taxon>Novosphingobium</taxon>
    </lineage>
</organism>
<keyword evidence="2" id="KW-0732">Signal</keyword>
<dbReference type="Proteomes" id="UP000608154">
    <property type="component" value="Unassembled WGS sequence"/>
</dbReference>
<evidence type="ECO:0000256" key="2">
    <source>
        <dbReference type="SAM" id="SignalP"/>
    </source>
</evidence>
<name>A0A916X5D3_9SPHN</name>
<evidence type="ECO:0000313" key="4">
    <source>
        <dbReference type="Proteomes" id="UP000608154"/>
    </source>
</evidence>